<organism evidence="2 3">
    <name type="scientific">Volvox reticuliferus</name>
    <dbReference type="NCBI Taxonomy" id="1737510"/>
    <lineage>
        <taxon>Eukaryota</taxon>
        <taxon>Viridiplantae</taxon>
        <taxon>Chlorophyta</taxon>
        <taxon>core chlorophytes</taxon>
        <taxon>Chlorophyceae</taxon>
        <taxon>CS clade</taxon>
        <taxon>Chlamydomonadales</taxon>
        <taxon>Volvocaceae</taxon>
        <taxon>Volvox</taxon>
    </lineage>
</organism>
<gene>
    <name evidence="2" type="ORF">Vretimale_6615</name>
</gene>
<protein>
    <recommendedName>
        <fullName evidence="4">RAP domain-containing protein</fullName>
    </recommendedName>
</protein>
<comment type="caution">
    <text evidence="2">The sequence shown here is derived from an EMBL/GenBank/DDBJ whole genome shotgun (WGS) entry which is preliminary data.</text>
</comment>
<name>A0A8J4G825_9CHLO</name>
<reference evidence="2" key="1">
    <citation type="journal article" date="2021" name="Proc. Natl. Acad. Sci. U.S.A.">
        <title>Three genomes in the algal genus Volvox reveal the fate of a haploid sex-determining region after a transition to homothallism.</title>
        <authorList>
            <person name="Yamamoto K."/>
            <person name="Hamaji T."/>
            <person name="Kawai-Toyooka H."/>
            <person name="Matsuzaki R."/>
            <person name="Takahashi F."/>
            <person name="Nishimura Y."/>
            <person name="Kawachi M."/>
            <person name="Noguchi H."/>
            <person name="Minakuchi Y."/>
            <person name="Umen J.G."/>
            <person name="Toyoda A."/>
            <person name="Nozaki H."/>
        </authorList>
    </citation>
    <scope>NUCLEOTIDE SEQUENCE</scope>
    <source>
        <strain evidence="2">NIES-3785</strain>
    </source>
</reference>
<dbReference type="Proteomes" id="UP000722791">
    <property type="component" value="Unassembled WGS sequence"/>
</dbReference>
<evidence type="ECO:0000256" key="1">
    <source>
        <dbReference type="SAM" id="MobiDB-lite"/>
    </source>
</evidence>
<dbReference type="EMBL" id="BNCQ01000010">
    <property type="protein sequence ID" value="GIM01837.1"/>
    <property type="molecule type" value="Genomic_DNA"/>
</dbReference>
<evidence type="ECO:0008006" key="4">
    <source>
        <dbReference type="Google" id="ProtNLM"/>
    </source>
</evidence>
<feature type="region of interest" description="Disordered" evidence="1">
    <location>
        <begin position="1103"/>
        <end position="1133"/>
    </location>
</feature>
<sequence>MRVGHKVARAVWCTRVLPDTAGLGGRCIGTTNSSELYVWMAPCCGHIDNGVGPMGHALDRTTEEPYEFLHTPWRDGSLRLKSVSHQYPTLSGVVFPVQPHAHGPTPRCSCGCSAGCNGGGAPRNGRPACASGGGRSGNGSRSFSTNDMATQPKPNVREKTRSGYRTTTHAAMALPPSLHRALTNLAMVPPSEVLAAAAAATPGGAVIDAGNTTLGAEVKTRTLLLAAAGERQTPQITPRVHWSTLLGLISPAAPTLLPPLLLPMGRPPSSAAARSMSVVAPTITQELRSCTSIQHIQDVVNRHKSRMRLMHHAEVVVQLGLLTYGSRSKQRVAARHLAVECTAAALASASGVGGGDGGSGLAAVGLDVLVVLIRGWSWVRKPPPELLTRMLEALVPGSGIGAGCGEHPHNTQNAHSAHGVRQGYGRLHTATLCDAAALVEPLAALEALTPPLLEVLINIAVRRAGNEAPTVVAAAAVAYGRAGVTDPRVAQAFLEATAVRRHGGAAAAAVGHIAEALGLCAKAAWYDPRVFAAAADALVARGVGGLTVRQTWSVLRAFAGTQHEHPLLKDALAAHAKALFIKSTSKTESGTESKFETNFEERDDPAGGHLKFVDRQRGDADAAATAAAAIEFAGLDTDVSGSGGAAAAAADVDANVDVNVTSTAPRQLSEERELTRQLSTLAGLVHGFSTMQVYDRELYERLAAGAAALLLRAMAIHLGESQPRALAAALTALLSGFAGAGFYPARLLEVMTAQQQGWTRSISVEQAHSLTCALAQLRHRDERLLDRLDEAAAAFLARTIAVAAAAAGLLSPAAGGNGSAAATATTTTAAVAAAAAATTPDVSWLPSFLDAACRQLSYPCPRTVATLAAAAATWDLDEYGNTVLRGLSKGKKEKRELAAVDSTAVVREGGSGAPETISRLQLLLLLVVEQSRSRQQGGSGSGSSSGSGGGPLLTPQWVCELVGALASSGARLREDEEQDLAWLLAKSIEPRMERKGAAAPAAAAAGGDESSSVWKGPMAEGLQAGGQTEMDAAAEQWPLPQRRRRRKGLTPAQAAAALDDTAACHLFRAVIASQYFSNTRNGDEAGAEDFDDEEAQSGYSYVHEEGAASRRGGSGGGGVRSDEEGDDGDGAGRRGLEAALHRALTAPVAAALLARAASAWHAAGLGTAAPRNAPHHVAISAHANAMVATMAPQPPRRLRRGGGAANSPLLSELLRSLGLPVFEQWETADGYFRVSRGLVLPGGRHVGVEVLPEAAFAASNAAANSDRSGPYPVLIGDAAFRARCLASRGWRLVALPEDEWAAAAMAGPAACMVLMRRHSGGL</sequence>
<accession>A0A8J4G825</accession>
<feature type="region of interest" description="Disordered" evidence="1">
    <location>
        <begin position="129"/>
        <end position="160"/>
    </location>
</feature>
<evidence type="ECO:0000313" key="3">
    <source>
        <dbReference type="Proteomes" id="UP000722791"/>
    </source>
</evidence>
<proteinExistence type="predicted"/>
<evidence type="ECO:0000313" key="2">
    <source>
        <dbReference type="EMBL" id="GIM01837.1"/>
    </source>
</evidence>